<accession>A0A367Y736</accession>
<evidence type="ECO:0000256" key="1">
    <source>
        <dbReference type="SAM" id="MobiDB-lite"/>
    </source>
</evidence>
<proteinExistence type="predicted"/>
<dbReference type="InterPro" id="IPR006944">
    <property type="entry name" value="Phage/GTA_portal"/>
</dbReference>
<evidence type="ECO:0000313" key="2">
    <source>
        <dbReference type="EMBL" id="RCK61676.1"/>
    </source>
</evidence>
<dbReference type="Proteomes" id="UP000253508">
    <property type="component" value="Unassembled WGS sequence"/>
</dbReference>
<feature type="compositionally biased region" description="Acidic residues" evidence="1">
    <location>
        <begin position="379"/>
        <end position="392"/>
    </location>
</feature>
<name>A0A367Y736_9MICO</name>
<dbReference type="OrthoDB" id="9765386at2"/>
<feature type="compositionally biased region" description="Basic and acidic residues" evidence="1">
    <location>
        <begin position="217"/>
        <end position="231"/>
    </location>
</feature>
<protein>
    <submittedName>
        <fullName evidence="2">Phage portal protein</fullName>
    </submittedName>
</protein>
<dbReference type="Gene3D" id="1.20.1270.210">
    <property type="match status" value="1"/>
</dbReference>
<dbReference type="InterPro" id="IPR006427">
    <property type="entry name" value="Portal_HK97"/>
</dbReference>
<comment type="caution">
    <text evidence="2">The sequence shown here is derived from an EMBL/GenBank/DDBJ whole genome shotgun (WGS) entry which is preliminary data.</text>
</comment>
<sequence length="392" mass="42868">MGFREWWTGEQHRAEADAPDVVPPSDPSTAITAPSRDEIGSRGVASREALGLGAVFRAVDIRATALRQISFDQKRGGLILEDRPRILDKPDPLASRRAFIEMTGVSLDLTGNAYWRLGYAPGAIKGIDKPVTAEVLNPNDVLIDTNSAGNVTGYRHRGKQLGVYDVKHLARLRIPGTPYGLGPIQAAQVELRGSLDVAKYGSEFIYNGDVPSGTLKSDQRLSKEQADDARTQWEQSRGGKRSVAVLGAGLDYKPIFLSPKDAQFVESQQWSVTTVARIFGAPRSLMLVTDGDSQTYQNVEQDWLGFVRFGLAGVLTEIEDALTDLLPRGSEAVSNTAALLKTDTKTRYETHNLALAGRWRTRREIREIEGLSPEPVGGWDDEPASEPEEVTA</sequence>
<dbReference type="Pfam" id="PF04860">
    <property type="entry name" value="Phage_portal"/>
    <property type="match status" value="1"/>
</dbReference>
<dbReference type="NCBIfam" id="TIGR01537">
    <property type="entry name" value="portal_HK97"/>
    <property type="match status" value="1"/>
</dbReference>
<feature type="region of interest" description="Disordered" evidence="1">
    <location>
        <begin position="1"/>
        <end position="42"/>
    </location>
</feature>
<gene>
    <name evidence="2" type="ORF">DTO57_03350</name>
</gene>
<reference evidence="2 3" key="1">
    <citation type="submission" date="2018-07" db="EMBL/GenBank/DDBJ databases">
        <title>Microbacterium endoborsara sp. nov., a novel actinobacterium isolated from Borszczowia aralocaspica.</title>
        <authorList>
            <person name="An D."/>
        </authorList>
    </citation>
    <scope>NUCLEOTIDE SEQUENCE [LARGE SCALE GENOMIC DNA]</scope>
    <source>
        <strain evidence="2 3">C1.15228</strain>
    </source>
</reference>
<keyword evidence="3" id="KW-1185">Reference proteome</keyword>
<dbReference type="RefSeq" id="WP_114116781.1">
    <property type="nucleotide sequence ID" value="NZ_BMHU01000001.1"/>
</dbReference>
<feature type="region of interest" description="Disordered" evidence="1">
    <location>
        <begin position="369"/>
        <end position="392"/>
    </location>
</feature>
<feature type="region of interest" description="Disordered" evidence="1">
    <location>
        <begin position="215"/>
        <end position="235"/>
    </location>
</feature>
<dbReference type="EMBL" id="QORO01000001">
    <property type="protein sequence ID" value="RCK61676.1"/>
    <property type="molecule type" value="Genomic_DNA"/>
</dbReference>
<dbReference type="AlphaFoldDB" id="A0A367Y736"/>
<evidence type="ECO:0000313" key="3">
    <source>
        <dbReference type="Proteomes" id="UP000253508"/>
    </source>
</evidence>
<organism evidence="2 3">
    <name type="scientific">Microbacterium sorbitolivorans</name>
    <dbReference type="NCBI Taxonomy" id="1867410"/>
    <lineage>
        <taxon>Bacteria</taxon>
        <taxon>Bacillati</taxon>
        <taxon>Actinomycetota</taxon>
        <taxon>Actinomycetes</taxon>
        <taxon>Micrococcales</taxon>
        <taxon>Microbacteriaceae</taxon>
        <taxon>Microbacterium</taxon>
    </lineage>
</organism>